<dbReference type="EMBL" id="CP067089">
    <property type="protein sequence ID" value="QQO10269.1"/>
    <property type="molecule type" value="Genomic_DNA"/>
</dbReference>
<dbReference type="KEGG" id="bhc:JFL75_04940"/>
<dbReference type="InterPro" id="IPR016181">
    <property type="entry name" value="Acyl_CoA_acyltransferase"/>
</dbReference>
<dbReference type="PROSITE" id="PS51186">
    <property type="entry name" value="GNAT"/>
    <property type="match status" value="1"/>
</dbReference>
<dbReference type="GO" id="GO:0016747">
    <property type="term" value="F:acyltransferase activity, transferring groups other than amino-acyl groups"/>
    <property type="evidence" value="ECO:0007669"/>
    <property type="project" value="InterPro"/>
</dbReference>
<dbReference type="Pfam" id="PF00583">
    <property type="entry name" value="Acetyltransf_1"/>
    <property type="match status" value="1"/>
</dbReference>
<dbReference type="InterPro" id="IPR000182">
    <property type="entry name" value="GNAT_dom"/>
</dbReference>
<evidence type="ECO:0000256" key="2">
    <source>
        <dbReference type="ARBA" id="ARBA00023315"/>
    </source>
</evidence>
<gene>
    <name evidence="4" type="ORF">JFL75_04940</name>
</gene>
<name>A0A7T7XPV9_9SPIR</name>
<dbReference type="PANTHER" id="PTHR43877:SF2">
    <property type="entry name" value="AMINOALKYLPHOSPHONATE N-ACETYLTRANSFERASE-RELATED"/>
    <property type="match status" value="1"/>
</dbReference>
<keyword evidence="2" id="KW-0012">Acyltransferase</keyword>
<feature type="domain" description="N-acetyltransferase" evidence="3">
    <location>
        <begin position="3"/>
        <end position="150"/>
    </location>
</feature>
<reference evidence="4" key="1">
    <citation type="submission" date="2021-01" db="EMBL/GenBank/DDBJ databases">
        <title>Description of Breznakiella homolactica.</title>
        <authorList>
            <person name="Song Y."/>
            <person name="Brune A."/>
        </authorList>
    </citation>
    <scope>NUCLEOTIDE SEQUENCE</scope>
    <source>
        <strain evidence="4">RmG30</strain>
    </source>
</reference>
<organism evidence="4 5">
    <name type="scientific">Breznakiella homolactica</name>
    <dbReference type="NCBI Taxonomy" id="2798577"/>
    <lineage>
        <taxon>Bacteria</taxon>
        <taxon>Pseudomonadati</taxon>
        <taxon>Spirochaetota</taxon>
        <taxon>Spirochaetia</taxon>
        <taxon>Spirochaetales</taxon>
        <taxon>Breznakiellaceae</taxon>
        <taxon>Breznakiella</taxon>
    </lineage>
</organism>
<keyword evidence="1" id="KW-0808">Transferase</keyword>
<dbReference type="InterPro" id="IPR050832">
    <property type="entry name" value="Bact_Acetyltransf"/>
</dbReference>
<keyword evidence="5" id="KW-1185">Reference proteome</keyword>
<dbReference type="AlphaFoldDB" id="A0A7T7XPV9"/>
<evidence type="ECO:0000313" key="4">
    <source>
        <dbReference type="EMBL" id="QQO10269.1"/>
    </source>
</evidence>
<evidence type="ECO:0000256" key="1">
    <source>
        <dbReference type="ARBA" id="ARBA00022679"/>
    </source>
</evidence>
<dbReference type="Gene3D" id="3.40.630.30">
    <property type="match status" value="1"/>
</dbReference>
<accession>A0A7T7XPV9</accession>
<evidence type="ECO:0000313" key="5">
    <source>
        <dbReference type="Proteomes" id="UP000595917"/>
    </source>
</evidence>
<dbReference type="CDD" id="cd04301">
    <property type="entry name" value="NAT_SF"/>
    <property type="match status" value="1"/>
</dbReference>
<dbReference type="Proteomes" id="UP000595917">
    <property type="component" value="Chromosome"/>
</dbReference>
<protein>
    <submittedName>
        <fullName evidence="4">GNAT family N-acetyltransferase</fullName>
    </submittedName>
</protein>
<evidence type="ECO:0000259" key="3">
    <source>
        <dbReference type="PROSITE" id="PS51186"/>
    </source>
</evidence>
<sequence length="150" mass="16964">MTITYTDGRDSDFIKLCVLLDDYLNEAAGGIENRREYIPYNVLDDIHDAFVAYSGTEPVGCAAFKYYSSSTAEVKRVFVKQEHRGQGVSKRIMEALEEKAREQGYTKLILETGKPLTEANGLYRSLGYGIIENYGQYKGMEDSVCMEKEL</sequence>
<proteinExistence type="predicted"/>
<dbReference type="SUPFAM" id="SSF55729">
    <property type="entry name" value="Acyl-CoA N-acyltransferases (Nat)"/>
    <property type="match status" value="1"/>
</dbReference>
<dbReference type="RefSeq" id="WP_215627573.1">
    <property type="nucleotide sequence ID" value="NZ_CP067089.2"/>
</dbReference>
<dbReference type="PANTHER" id="PTHR43877">
    <property type="entry name" value="AMINOALKYLPHOSPHONATE N-ACETYLTRANSFERASE-RELATED-RELATED"/>
    <property type="match status" value="1"/>
</dbReference>